<organism evidence="4 5">
    <name type="scientific">Pseudoalteromonas denitrificans DSM 6059</name>
    <dbReference type="NCBI Taxonomy" id="1123010"/>
    <lineage>
        <taxon>Bacteria</taxon>
        <taxon>Pseudomonadati</taxon>
        <taxon>Pseudomonadota</taxon>
        <taxon>Gammaproteobacteria</taxon>
        <taxon>Alteromonadales</taxon>
        <taxon>Pseudoalteromonadaceae</taxon>
        <taxon>Pseudoalteromonas</taxon>
    </lineage>
</organism>
<dbReference type="SUPFAM" id="SSF52833">
    <property type="entry name" value="Thioredoxin-like"/>
    <property type="match status" value="1"/>
</dbReference>
<dbReference type="EMBL" id="FOLO01000007">
    <property type="protein sequence ID" value="SFC31219.1"/>
    <property type="molecule type" value="Genomic_DNA"/>
</dbReference>
<dbReference type="SUPFAM" id="SSF47616">
    <property type="entry name" value="GST C-terminal domain-like"/>
    <property type="match status" value="1"/>
</dbReference>
<protein>
    <submittedName>
        <fullName evidence="4">Glutathione S-transferase</fullName>
    </submittedName>
</protein>
<evidence type="ECO:0000256" key="1">
    <source>
        <dbReference type="RuleBase" id="RU003494"/>
    </source>
</evidence>
<keyword evidence="4" id="KW-0808">Transferase</keyword>
<proteinExistence type="inferred from homology"/>
<dbReference type="RefSeq" id="WP_091982184.1">
    <property type="nucleotide sequence ID" value="NZ_FOLO01000007.1"/>
</dbReference>
<feature type="domain" description="GST C-terminal" evidence="3">
    <location>
        <begin position="89"/>
        <end position="207"/>
    </location>
</feature>
<comment type="similarity">
    <text evidence="1">Belongs to the GST superfamily.</text>
</comment>
<name>A0A1I1I465_9GAMM</name>
<dbReference type="OrthoDB" id="9797500at2"/>
<evidence type="ECO:0000259" key="3">
    <source>
        <dbReference type="PROSITE" id="PS50405"/>
    </source>
</evidence>
<dbReference type="PROSITE" id="PS50404">
    <property type="entry name" value="GST_NTER"/>
    <property type="match status" value="1"/>
</dbReference>
<gene>
    <name evidence="4" type="ORF">SAMN02745724_01377</name>
</gene>
<feature type="domain" description="GST N-terminal" evidence="2">
    <location>
        <begin position="2"/>
        <end position="83"/>
    </location>
</feature>
<dbReference type="InterPro" id="IPR036282">
    <property type="entry name" value="Glutathione-S-Trfase_C_sf"/>
</dbReference>
<dbReference type="SFLD" id="SFLDS00019">
    <property type="entry name" value="Glutathione_Transferase_(cytos"/>
    <property type="match status" value="1"/>
</dbReference>
<dbReference type="InterPro" id="IPR040079">
    <property type="entry name" value="Glutathione_S-Trfase"/>
</dbReference>
<dbReference type="InterPro" id="IPR004045">
    <property type="entry name" value="Glutathione_S-Trfase_N"/>
</dbReference>
<keyword evidence="5" id="KW-1185">Reference proteome</keyword>
<accession>A0A1I1I465</accession>
<dbReference type="PANTHER" id="PTHR44051:SF2">
    <property type="entry name" value="HYPOTHETICAL GLUTATHIONE S-TRANSFERASE LIKE PROTEIN"/>
    <property type="match status" value="1"/>
</dbReference>
<dbReference type="InterPro" id="IPR010987">
    <property type="entry name" value="Glutathione-S-Trfase_C-like"/>
</dbReference>
<dbReference type="InterPro" id="IPR004046">
    <property type="entry name" value="GST_C"/>
</dbReference>
<dbReference type="GO" id="GO:0016740">
    <property type="term" value="F:transferase activity"/>
    <property type="evidence" value="ECO:0007669"/>
    <property type="project" value="UniProtKB-KW"/>
</dbReference>
<dbReference type="InterPro" id="IPR036249">
    <property type="entry name" value="Thioredoxin-like_sf"/>
</dbReference>
<dbReference type="PROSITE" id="PS50405">
    <property type="entry name" value="GST_CTER"/>
    <property type="match status" value="1"/>
</dbReference>
<dbReference type="Gene3D" id="3.40.30.10">
    <property type="entry name" value="Glutaredoxin"/>
    <property type="match status" value="1"/>
</dbReference>
<dbReference type="Pfam" id="PF02798">
    <property type="entry name" value="GST_N"/>
    <property type="match status" value="1"/>
</dbReference>
<dbReference type="Proteomes" id="UP000198862">
    <property type="component" value="Unassembled WGS sequence"/>
</dbReference>
<dbReference type="STRING" id="1123010.SAMN02745724_01377"/>
<reference evidence="4 5" key="1">
    <citation type="submission" date="2016-10" db="EMBL/GenBank/DDBJ databases">
        <authorList>
            <person name="de Groot N.N."/>
        </authorList>
    </citation>
    <scope>NUCLEOTIDE SEQUENCE [LARGE SCALE GENOMIC DNA]</scope>
    <source>
        <strain evidence="4 5">DSM 6059</strain>
    </source>
</reference>
<evidence type="ECO:0000259" key="2">
    <source>
        <dbReference type="PROSITE" id="PS50404"/>
    </source>
</evidence>
<dbReference type="Gene3D" id="1.20.1050.10">
    <property type="match status" value="1"/>
</dbReference>
<dbReference type="CDD" id="cd03206">
    <property type="entry name" value="GST_C_7"/>
    <property type="match status" value="1"/>
</dbReference>
<dbReference type="Pfam" id="PF00043">
    <property type="entry name" value="GST_C"/>
    <property type="match status" value="1"/>
</dbReference>
<dbReference type="SFLD" id="SFLDG00358">
    <property type="entry name" value="Main_(cytGST)"/>
    <property type="match status" value="1"/>
</dbReference>
<evidence type="ECO:0000313" key="4">
    <source>
        <dbReference type="EMBL" id="SFC31219.1"/>
    </source>
</evidence>
<evidence type="ECO:0000313" key="5">
    <source>
        <dbReference type="Proteomes" id="UP000198862"/>
    </source>
</evidence>
<dbReference type="PANTHER" id="PTHR44051">
    <property type="entry name" value="GLUTATHIONE S-TRANSFERASE-RELATED"/>
    <property type="match status" value="1"/>
</dbReference>
<sequence>MLPIKLYRHALSGHSHRVEVFLSLLGLESQILDVDLMSGAHKQADFLNKNIFGQVPVIEDGENTLSDSNAILVYLASKYDKDRTWLPENLAQGAQVQRFLSVAASKVAYGPALARLGTVFGATIDTDNVISASHALLAQLNAHLAGREWLVTDLPTIADVANYTYIAHAPEGNVSLEEYANVKAWVARFENLPHFVPMQSTAVGLNT</sequence>
<dbReference type="AlphaFoldDB" id="A0A1I1I465"/>
<dbReference type="CDD" id="cd03056">
    <property type="entry name" value="GST_N_4"/>
    <property type="match status" value="1"/>
</dbReference>